<protein>
    <recommendedName>
        <fullName evidence="1">Band 7 domain-containing protein</fullName>
    </recommendedName>
</protein>
<gene>
    <name evidence="2" type="ORF">SAMN05421872_101689</name>
</gene>
<dbReference type="STRING" id="1045774.SAMN05421872_101689"/>
<dbReference type="Proteomes" id="UP000199034">
    <property type="component" value="Unassembled WGS sequence"/>
</dbReference>
<accession>A0A1G6K5C4</accession>
<evidence type="ECO:0000259" key="1">
    <source>
        <dbReference type="Pfam" id="PF01145"/>
    </source>
</evidence>
<reference evidence="2 3" key="1">
    <citation type="submission" date="2016-10" db="EMBL/GenBank/DDBJ databases">
        <authorList>
            <person name="de Groot N.N."/>
        </authorList>
    </citation>
    <scope>NUCLEOTIDE SEQUENCE [LARGE SCALE GENOMIC DNA]</scope>
    <source>
        <strain evidence="2 3">CGMCC 4.6858</strain>
    </source>
</reference>
<keyword evidence="3" id="KW-1185">Reference proteome</keyword>
<dbReference type="AlphaFoldDB" id="A0A1G6K5C4"/>
<dbReference type="EMBL" id="FMZM01000001">
    <property type="protein sequence ID" value="SDC26041.1"/>
    <property type="molecule type" value="Genomic_DNA"/>
</dbReference>
<evidence type="ECO:0000313" key="2">
    <source>
        <dbReference type="EMBL" id="SDC26041.1"/>
    </source>
</evidence>
<dbReference type="RefSeq" id="WP_244509226.1">
    <property type="nucleotide sequence ID" value="NZ_FMZM01000001.1"/>
</dbReference>
<dbReference type="Pfam" id="PF01145">
    <property type="entry name" value="Band_7"/>
    <property type="match status" value="1"/>
</dbReference>
<evidence type="ECO:0000313" key="3">
    <source>
        <dbReference type="Proteomes" id="UP000199034"/>
    </source>
</evidence>
<proteinExistence type="predicted"/>
<organism evidence="2 3">
    <name type="scientific">Nocardioides lianchengensis</name>
    <dbReference type="NCBI Taxonomy" id="1045774"/>
    <lineage>
        <taxon>Bacteria</taxon>
        <taxon>Bacillati</taxon>
        <taxon>Actinomycetota</taxon>
        <taxon>Actinomycetes</taxon>
        <taxon>Propionibacteriales</taxon>
        <taxon>Nocardioidaceae</taxon>
        <taxon>Nocardioides</taxon>
    </lineage>
</organism>
<dbReference type="InterPro" id="IPR001107">
    <property type="entry name" value="Band_7"/>
</dbReference>
<name>A0A1G6K5C4_9ACTN</name>
<feature type="domain" description="Band 7" evidence="1">
    <location>
        <begin position="32"/>
        <end position="99"/>
    </location>
</feature>
<sequence>MEEPAATVVVGLLVLSLLAALAGASVRWTPREHLLVVSRRGVVRRVVGGGPAWRWPLLDTVEVVAMDPEPVAISVRATTRDGHEVRLLAEAVLPVVPPRPGEPADAVDQARERAETGLADELVAAVVACDVADLGDLEVGGLAVVELDVVLR</sequence>